<evidence type="ECO:0000256" key="5">
    <source>
        <dbReference type="ARBA" id="ARBA00023002"/>
    </source>
</evidence>
<keyword evidence="5" id="KW-0560">Oxidoreductase</keyword>
<evidence type="ECO:0000256" key="7">
    <source>
        <dbReference type="ARBA" id="ARBA00023033"/>
    </source>
</evidence>
<gene>
    <name evidence="8" type="ORF">HS088_TW22G00393</name>
</gene>
<keyword evidence="4" id="KW-0479">Metal-binding</keyword>
<comment type="cofactor">
    <cofactor evidence="1">
        <name>heme</name>
        <dbReference type="ChEBI" id="CHEBI:30413"/>
    </cofactor>
</comment>
<dbReference type="InterPro" id="IPR001128">
    <property type="entry name" value="Cyt_P450"/>
</dbReference>
<evidence type="ECO:0000313" key="8">
    <source>
        <dbReference type="EMBL" id="KAF5726712.1"/>
    </source>
</evidence>
<dbReference type="GO" id="GO:0016705">
    <property type="term" value="F:oxidoreductase activity, acting on paired donors, with incorporation or reduction of molecular oxygen"/>
    <property type="evidence" value="ECO:0007669"/>
    <property type="project" value="InterPro"/>
</dbReference>
<reference evidence="8 9" key="1">
    <citation type="journal article" date="2020" name="Nat. Commun.">
        <title>Genome of Tripterygium wilfordii and identification of cytochrome P450 involved in triptolide biosynthesis.</title>
        <authorList>
            <person name="Tu L."/>
            <person name="Su P."/>
            <person name="Zhang Z."/>
            <person name="Gao L."/>
            <person name="Wang J."/>
            <person name="Hu T."/>
            <person name="Zhou J."/>
            <person name="Zhang Y."/>
            <person name="Zhao Y."/>
            <person name="Liu Y."/>
            <person name="Song Y."/>
            <person name="Tong Y."/>
            <person name="Lu Y."/>
            <person name="Yang J."/>
            <person name="Xu C."/>
            <person name="Jia M."/>
            <person name="Peters R.J."/>
            <person name="Huang L."/>
            <person name="Gao W."/>
        </authorList>
    </citation>
    <scope>NUCLEOTIDE SEQUENCE [LARGE SCALE GENOMIC DNA]</scope>
    <source>
        <strain evidence="9">cv. XIE 37</strain>
        <tissue evidence="8">Leaf</tissue>
    </source>
</reference>
<dbReference type="InterPro" id="IPR036396">
    <property type="entry name" value="Cyt_P450_sf"/>
</dbReference>
<evidence type="ECO:0000256" key="3">
    <source>
        <dbReference type="ARBA" id="ARBA00022617"/>
    </source>
</evidence>
<accession>A0A7J7BXV4</accession>
<dbReference type="Proteomes" id="UP000593562">
    <property type="component" value="Unassembled WGS sequence"/>
</dbReference>
<dbReference type="SUPFAM" id="SSF48264">
    <property type="entry name" value="Cytochrome P450"/>
    <property type="match status" value="1"/>
</dbReference>
<evidence type="ECO:0000256" key="6">
    <source>
        <dbReference type="ARBA" id="ARBA00023004"/>
    </source>
</evidence>
<dbReference type="GO" id="GO:0004497">
    <property type="term" value="F:monooxygenase activity"/>
    <property type="evidence" value="ECO:0007669"/>
    <property type="project" value="UniProtKB-KW"/>
</dbReference>
<comment type="caution">
    <text evidence="8">The sequence shown here is derived from an EMBL/GenBank/DDBJ whole genome shotgun (WGS) entry which is preliminary data.</text>
</comment>
<name>A0A7J7BXV4_TRIWF</name>
<dbReference type="PANTHER" id="PTHR47955">
    <property type="entry name" value="CYTOCHROME P450 FAMILY 71 PROTEIN"/>
    <property type="match status" value="1"/>
</dbReference>
<proteinExistence type="inferred from homology"/>
<sequence>MNSIFQSASSATPVDLTQKLFSLTAGIIFRIAFGRSFQGSSLHHDRFHEVVHECEAVLGSFSAQEYLPYVGWIVDRLTGHQARLDRVFHKMDSFFEHVIEDHIASGNAEKDQEDIVDLMIRMQRDQTEHRTTRLTKDNIKGVLLLEITQLSA</sequence>
<keyword evidence="9" id="KW-1185">Reference proteome</keyword>
<evidence type="ECO:0000256" key="4">
    <source>
        <dbReference type="ARBA" id="ARBA00022723"/>
    </source>
</evidence>
<protein>
    <submittedName>
        <fullName evidence="8">Putative cytochrome P450</fullName>
    </submittedName>
</protein>
<dbReference type="EMBL" id="JAAARO010000022">
    <property type="protein sequence ID" value="KAF5726712.1"/>
    <property type="molecule type" value="Genomic_DNA"/>
</dbReference>
<dbReference type="Gene3D" id="1.10.630.10">
    <property type="entry name" value="Cytochrome P450"/>
    <property type="match status" value="1"/>
</dbReference>
<keyword evidence="6" id="KW-0408">Iron</keyword>
<keyword evidence="7" id="KW-0503">Monooxygenase</keyword>
<organism evidence="8 9">
    <name type="scientific">Tripterygium wilfordii</name>
    <name type="common">Thunder God vine</name>
    <dbReference type="NCBI Taxonomy" id="458696"/>
    <lineage>
        <taxon>Eukaryota</taxon>
        <taxon>Viridiplantae</taxon>
        <taxon>Streptophyta</taxon>
        <taxon>Embryophyta</taxon>
        <taxon>Tracheophyta</taxon>
        <taxon>Spermatophyta</taxon>
        <taxon>Magnoliopsida</taxon>
        <taxon>eudicotyledons</taxon>
        <taxon>Gunneridae</taxon>
        <taxon>Pentapetalae</taxon>
        <taxon>rosids</taxon>
        <taxon>fabids</taxon>
        <taxon>Celastrales</taxon>
        <taxon>Celastraceae</taxon>
        <taxon>Tripterygium</taxon>
    </lineage>
</organism>
<comment type="similarity">
    <text evidence="2">Belongs to the cytochrome P450 family.</text>
</comment>
<evidence type="ECO:0000256" key="2">
    <source>
        <dbReference type="ARBA" id="ARBA00010617"/>
    </source>
</evidence>
<dbReference type="AlphaFoldDB" id="A0A7J7BXV4"/>
<dbReference type="PANTHER" id="PTHR47955:SF19">
    <property type="entry name" value="CYTOCHROME P450 71A9-LIKE ISOFORM X1"/>
    <property type="match status" value="1"/>
</dbReference>
<dbReference type="GO" id="GO:0020037">
    <property type="term" value="F:heme binding"/>
    <property type="evidence" value="ECO:0007669"/>
    <property type="project" value="InterPro"/>
</dbReference>
<dbReference type="InParanoid" id="A0A7J7BXV4"/>
<evidence type="ECO:0000313" key="9">
    <source>
        <dbReference type="Proteomes" id="UP000593562"/>
    </source>
</evidence>
<dbReference type="Pfam" id="PF00067">
    <property type="entry name" value="p450"/>
    <property type="match status" value="1"/>
</dbReference>
<dbReference type="GO" id="GO:0005506">
    <property type="term" value="F:iron ion binding"/>
    <property type="evidence" value="ECO:0007669"/>
    <property type="project" value="InterPro"/>
</dbReference>
<evidence type="ECO:0000256" key="1">
    <source>
        <dbReference type="ARBA" id="ARBA00001971"/>
    </source>
</evidence>
<keyword evidence="3" id="KW-0349">Heme</keyword>